<dbReference type="InterPro" id="IPR050695">
    <property type="entry name" value="N-acetylmuramoyl_amidase_3"/>
</dbReference>
<feature type="domain" description="MurNAc-LAA" evidence="1">
    <location>
        <begin position="117"/>
        <end position="226"/>
    </location>
</feature>
<dbReference type="Proteomes" id="UP001275315">
    <property type="component" value="Unassembled WGS sequence"/>
</dbReference>
<evidence type="ECO:0000313" key="3">
    <source>
        <dbReference type="Proteomes" id="UP001275315"/>
    </source>
</evidence>
<dbReference type="InterPro" id="IPR002508">
    <property type="entry name" value="MurNAc-LAA_cat"/>
</dbReference>
<dbReference type="PANTHER" id="PTHR30404">
    <property type="entry name" value="N-ACETYLMURAMOYL-L-ALANINE AMIDASE"/>
    <property type="match status" value="1"/>
</dbReference>
<comment type="caution">
    <text evidence="2">The sequence shown here is derived from an EMBL/GenBank/DDBJ whole genome shotgun (WGS) entry which is preliminary data.</text>
</comment>
<reference evidence="2 3" key="1">
    <citation type="submission" date="2023-10" db="EMBL/GenBank/DDBJ databases">
        <title>Virgibacillus soli CC-YMP-6 genome.</title>
        <authorList>
            <person name="Miliotis G."/>
            <person name="Sengupta P."/>
            <person name="Hameed A."/>
            <person name="Chuvochina M."/>
            <person name="Mcdonagh F."/>
            <person name="Simpson A.C."/>
            <person name="Singh N.K."/>
            <person name="Rekha P.D."/>
            <person name="Raman K."/>
            <person name="Hugenholtz P."/>
            <person name="Venkateswaran K."/>
        </authorList>
    </citation>
    <scope>NUCLEOTIDE SEQUENCE [LARGE SCALE GENOMIC DNA]</scope>
    <source>
        <strain evidence="2 3">CC-YMP-6</strain>
    </source>
</reference>
<protein>
    <submittedName>
        <fullName evidence="2">N-acetylmuramoyl-L-alanine amidase</fullName>
        <ecNumber evidence="2">3.5.1.28</ecNumber>
    </submittedName>
</protein>
<dbReference type="EC" id="3.5.1.28" evidence="2"/>
<dbReference type="Pfam" id="PF01520">
    <property type="entry name" value="Amidase_3"/>
    <property type="match status" value="1"/>
</dbReference>
<dbReference type="SMART" id="SM00646">
    <property type="entry name" value="Ami_3"/>
    <property type="match status" value="1"/>
</dbReference>
<proteinExistence type="predicted"/>
<accession>A0ABU5CV71</accession>
<evidence type="ECO:0000259" key="1">
    <source>
        <dbReference type="SMART" id="SM00646"/>
    </source>
</evidence>
<keyword evidence="2" id="KW-0378">Hydrolase</keyword>
<sequence length="231" mass="26028">MKRRIRTLLLIIVFPIVTVVAMNLVNAKEDIQPVKVNTSSKEEVVVQNKGNHLGDINVIIDPGHGGNDGGAVGEYGTLEKDATLETAKRIKATLEQAGINVKLRRNGDDFVDRKERVAMAQGEQVDLFISIHYDGFEQEEVKGITSYYYHERDRKIAQLVHNYLFKESIETRNRGVSEGDYFVLRENSVPAILLELGYITNKEDEVLIQSDNFQESISGAIRDAIIDYFQG</sequence>
<dbReference type="EMBL" id="JAWDIQ010000002">
    <property type="protein sequence ID" value="MDY0409707.1"/>
    <property type="molecule type" value="Genomic_DNA"/>
</dbReference>
<keyword evidence="3" id="KW-1185">Reference proteome</keyword>
<dbReference type="GO" id="GO:0008745">
    <property type="term" value="F:N-acetylmuramoyl-L-alanine amidase activity"/>
    <property type="evidence" value="ECO:0007669"/>
    <property type="project" value="UniProtKB-EC"/>
</dbReference>
<organism evidence="2 3">
    <name type="scientific">Paracerasibacillus soli</name>
    <dbReference type="NCBI Taxonomy" id="480284"/>
    <lineage>
        <taxon>Bacteria</taxon>
        <taxon>Bacillati</taxon>
        <taxon>Bacillota</taxon>
        <taxon>Bacilli</taxon>
        <taxon>Bacillales</taxon>
        <taxon>Bacillaceae</taxon>
        <taxon>Paracerasibacillus</taxon>
    </lineage>
</organism>
<dbReference type="RefSeq" id="WP_320380501.1">
    <property type="nucleotide sequence ID" value="NZ_JAWDIQ010000002.1"/>
</dbReference>
<name>A0ABU5CV71_9BACI</name>
<evidence type="ECO:0000313" key="2">
    <source>
        <dbReference type="EMBL" id="MDY0409707.1"/>
    </source>
</evidence>
<dbReference type="Gene3D" id="3.40.630.40">
    <property type="entry name" value="Zn-dependent exopeptidases"/>
    <property type="match status" value="1"/>
</dbReference>
<dbReference type="PANTHER" id="PTHR30404:SF7">
    <property type="entry name" value="CELL WALL AMIDASE LYTH-RELATED"/>
    <property type="match status" value="1"/>
</dbReference>
<dbReference type="CDD" id="cd02696">
    <property type="entry name" value="MurNAc-LAA"/>
    <property type="match status" value="1"/>
</dbReference>
<dbReference type="SUPFAM" id="SSF53187">
    <property type="entry name" value="Zn-dependent exopeptidases"/>
    <property type="match status" value="1"/>
</dbReference>
<gene>
    <name evidence="2" type="ORF">RWD45_15455</name>
</gene>